<dbReference type="AlphaFoldDB" id="A0A840UI13"/>
<feature type="domain" description="Transcriptional regulator LacI/GalR-like sensor" evidence="4">
    <location>
        <begin position="3"/>
        <end position="53"/>
    </location>
</feature>
<gene>
    <name evidence="5" type="ORF">HNR32_002542</name>
</gene>
<evidence type="ECO:0000259" key="4">
    <source>
        <dbReference type="Pfam" id="PF13377"/>
    </source>
</evidence>
<dbReference type="InterPro" id="IPR046335">
    <property type="entry name" value="LacI/GalR-like_sensor"/>
</dbReference>
<dbReference type="EMBL" id="JACHFH010000046">
    <property type="protein sequence ID" value="MBB5337381.1"/>
    <property type="molecule type" value="Genomic_DNA"/>
</dbReference>
<accession>A0A840UI13</accession>
<name>A0A840UI13_9FIRM</name>
<evidence type="ECO:0000256" key="3">
    <source>
        <dbReference type="ARBA" id="ARBA00023163"/>
    </source>
</evidence>
<evidence type="ECO:0000313" key="5">
    <source>
        <dbReference type="EMBL" id="MBB5337381.1"/>
    </source>
</evidence>
<evidence type="ECO:0000256" key="2">
    <source>
        <dbReference type="ARBA" id="ARBA00023125"/>
    </source>
</evidence>
<sequence>MCTFIDPELSSIAVPIDKLGTIAVRRLMEKIDKPLENNALNISVETTFIKRGSIGENNKKIK</sequence>
<keyword evidence="6" id="KW-1185">Reference proteome</keyword>
<dbReference type="Gene3D" id="3.40.50.2300">
    <property type="match status" value="1"/>
</dbReference>
<reference evidence="5 6" key="1">
    <citation type="submission" date="2020-08" db="EMBL/GenBank/DDBJ databases">
        <title>Genomic Encyclopedia of Type Strains, Phase IV (KMG-IV): sequencing the most valuable type-strain genomes for metagenomic binning, comparative biology and taxonomic classification.</title>
        <authorList>
            <person name="Goeker M."/>
        </authorList>
    </citation>
    <scope>NUCLEOTIDE SEQUENCE [LARGE SCALE GENOMIC DNA]</scope>
    <source>
        <strain evidence="5 6">DSM 24661</strain>
    </source>
</reference>
<keyword evidence="2 5" id="KW-0238">DNA-binding</keyword>
<evidence type="ECO:0000313" key="6">
    <source>
        <dbReference type="Proteomes" id="UP000559117"/>
    </source>
</evidence>
<keyword evidence="3" id="KW-0804">Transcription</keyword>
<evidence type="ECO:0000256" key="1">
    <source>
        <dbReference type="ARBA" id="ARBA00023015"/>
    </source>
</evidence>
<dbReference type="SUPFAM" id="SSF53822">
    <property type="entry name" value="Periplasmic binding protein-like I"/>
    <property type="match status" value="1"/>
</dbReference>
<dbReference type="RefSeq" id="WP_196611094.1">
    <property type="nucleotide sequence ID" value="NZ_JACHFH010000046.1"/>
</dbReference>
<dbReference type="GO" id="GO:0003677">
    <property type="term" value="F:DNA binding"/>
    <property type="evidence" value="ECO:0007669"/>
    <property type="project" value="UniProtKB-KW"/>
</dbReference>
<keyword evidence="1" id="KW-0805">Transcription regulation</keyword>
<organism evidence="5 6">
    <name type="scientific">Pectinatus brassicae</name>
    <dbReference type="NCBI Taxonomy" id="862415"/>
    <lineage>
        <taxon>Bacteria</taxon>
        <taxon>Bacillati</taxon>
        <taxon>Bacillota</taxon>
        <taxon>Negativicutes</taxon>
        <taxon>Selenomonadales</taxon>
        <taxon>Selenomonadaceae</taxon>
        <taxon>Pectinatus</taxon>
    </lineage>
</organism>
<dbReference type="Proteomes" id="UP000559117">
    <property type="component" value="Unassembled WGS sequence"/>
</dbReference>
<dbReference type="Pfam" id="PF13377">
    <property type="entry name" value="Peripla_BP_3"/>
    <property type="match status" value="1"/>
</dbReference>
<protein>
    <submittedName>
        <fullName evidence="5">DNA-binding LacI/PurR family transcriptional regulator</fullName>
    </submittedName>
</protein>
<comment type="caution">
    <text evidence="5">The sequence shown here is derived from an EMBL/GenBank/DDBJ whole genome shotgun (WGS) entry which is preliminary data.</text>
</comment>
<proteinExistence type="predicted"/>
<dbReference type="InterPro" id="IPR028082">
    <property type="entry name" value="Peripla_BP_I"/>
</dbReference>